<dbReference type="InterPro" id="IPR052157">
    <property type="entry name" value="BCAA_transport_permease"/>
</dbReference>
<dbReference type="Proteomes" id="UP001595976">
    <property type="component" value="Unassembled WGS sequence"/>
</dbReference>
<reference evidence="11" key="1">
    <citation type="journal article" date="2019" name="Int. J. Syst. Evol. Microbiol.">
        <title>The Global Catalogue of Microorganisms (GCM) 10K type strain sequencing project: providing services to taxonomists for standard genome sequencing and annotation.</title>
        <authorList>
            <consortium name="The Broad Institute Genomics Platform"/>
            <consortium name="The Broad Institute Genome Sequencing Center for Infectious Disease"/>
            <person name="Wu L."/>
            <person name="Ma J."/>
        </authorList>
    </citation>
    <scope>NUCLEOTIDE SEQUENCE [LARGE SCALE GENOMIC DNA]</scope>
    <source>
        <strain evidence="11">CGMCC 1.15643</strain>
    </source>
</reference>
<keyword evidence="5" id="KW-0029">Amino-acid transport</keyword>
<feature type="transmembrane region" description="Helical" evidence="9">
    <location>
        <begin position="12"/>
        <end position="36"/>
    </location>
</feature>
<comment type="similarity">
    <text evidence="8">Belongs to the binding-protein-dependent transport system permease family. LivHM subfamily.</text>
</comment>
<gene>
    <name evidence="10" type="ORF">ACFPK2_10925</name>
</gene>
<evidence type="ECO:0000256" key="9">
    <source>
        <dbReference type="SAM" id="Phobius"/>
    </source>
</evidence>
<dbReference type="PANTHER" id="PTHR11795">
    <property type="entry name" value="BRANCHED-CHAIN AMINO ACID TRANSPORT SYSTEM PERMEASE PROTEIN LIVH"/>
    <property type="match status" value="1"/>
</dbReference>
<dbReference type="Pfam" id="PF02653">
    <property type="entry name" value="BPD_transp_2"/>
    <property type="match status" value="1"/>
</dbReference>
<feature type="transmembrane region" description="Helical" evidence="9">
    <location>
        <begin position="212"/>
        <end position="230"/>
    </location>
</feature>
<comment type="caution">
    <text evidence="10">The sequence shown here is derived from an EMBL/GenBank/DDBJ whole genome shotgun (WGS) entry which is preliminary data.</text>
</comment>
<keyword evidence="4 9" id="KW-0812">Transmembrane</keyword>
<accession>A0ABW0F518</accession>
<evidence type="ECO:0000313" key="11">
    <source>
        <dbReference type="Proteomes" id="UP001595976"/>
    </source>
</evidence>
<dbReference type="EMBL" id="JBHSLI010000004">
    <property type="protein sequence ID" value="MFC5293500.1"/>
    <property type="molecule type" value="Genomic_DNA"/>
</dbReference>
<comment type="subcellular location">
    <subcellularLocation>
        <location evidence="1">Cell membrane</location>
        <topology evidence="1">Multi-pass membrane protein</topology>
    </subcellularLocation>
</comment>
<evidence type="ECO:0000256" key="6">
    <source>
        <dbReference type="ARBA" id="ARBA00022989"/>
    </source>
</evidence>
<feature type="transmembrane region" description="Helical" evidence="9">
    <location>
        <begin position="242"/>
        <end position="266"/>
    </location>
</feature>
<keyword evidence="11" id="KW-1185">Reference proteome</keyword>
<feature type="transmembrane region" description="Helical" evidence="9">
    <location>
        <begin position="48"/>
        <end position="69"/>
    </location>
</feature>
<evidence type="ECO:0000256" key="3">
    <source>
        <dbReference type="ARBA" id="ARBA00022475"/>
    </source>
</evidence>
<name>A0ABW0F518_9HYPH</name>
<keyword evidence="2" id="KW-0813">Transport</keyword>
<evidence type="ECO:0000256" key="5">
    <source>
        <dbReference type="ARBA" id="ARBA00022970"/>
    </source>
</evidence>
<sequence length="311" mass="32648">MEFGIFLEDAAQALATGILVGGAYALMCVGLGIIFGSMRVINFAQGDFMMLGMYATYYLATSALVGVFGLYAGPAVAALLSGPILFAFGWLLHKTMISRVTGARVADMDGGGGYAQLILTLGIGLVLQNGGLILFGSTPIAVLTPLSRQSWEVGTVLLNQARVVAFVAAIGIAALVNLFLTYSRIGRGLRAAADNPVAATYMGVDVTKAHRIAFSLGVAVTAVAGGLLASSQSFQPYIGIDFVIVMYAGVVLGGLGSIMGAFWGGLTIGLVQQLSTLFLPYQLQNTTIFLVFLLIIFFWPQGMFGRVSERT</sequence>
<dbReference type="PANTHER" id="PTHR11795:SF445">
    <property type="entry name" value="AMINO ACID ABC TRANSPORTER PERMEASE PROTEIN"/>
    <property type="match status" value="1"/>
</dbReference>
<dbReference type="RefSeq" id="WP_260349346.1">
    <property type="nucleotide sequence ID" value="NZ_JAOAOS010000013.1"/>
</dbReference>
<proteinExistence type="inferred from homology"/>
<feature type="transmembrane region" description="Helical" evidence="9">
    <location>
        <begin position="114"/>
        <end position="141"/>
    </location>
</feature>
<evidence type="ECO:0000256" key="7">
    <source>
        <dbReference type="ARBA" id="ARBA00023136"/>
    </source>
</evidence>
<evidence type="ECO:0000256" key="1">
    <source>
        <dbReference type="ARBA" id="ARBA00004651"/>
    </source>
</evidence>
<organism evidence="10 11">
    <name type="scientific">Bosea minatitlanensis</name>
    <dbReference type="NCBI Taxonomy" id="128782"/>
    <lineage>
        <taxon>Bacteria</taxon>
        <taxon>Pseudomonadati</taxon>
        <taxon>Pseudomonadota</taxon>
        <taxon>Alphaproteobacteria</taxon>
        <taxon>Hyphomicrobiales</taxon>
        <taxon>Boseaceae</taxon>
        <taxon>Bosea</taxon>
    </lineage>
</organism>
<dbReference type="InterPro" id="IPR001851">
    <property type="entry name" value="ABC_transp_permease"/>
</dbReference>
<keyword evidence="6 9" id="KW-1133">Transmembrane helix</keyword>
<keyword evidence="7 9" id="KW-0472">Membrane</keyword>
<feature type="transmembrane region" description="Helical" evidence="9">
    <location>
        <begin position="278"/>
        <end position="299"/>
    </location>
</feature>
<feature type="transmembrane region" description="Helical" evidence="9">
    <location>
        <begin position="161"/>
        <end position="180"/>
    </location>
</feature>
<evidence type="ECO:0000256" key="4">
    <source>
        <dbReference type="ARBA" id="ARBA00022692"/>
    </source>
</evidence>
<evidence type="ECO:0000313" key="10">
    <source>
        <dbReference type="EMBL" id="MFC5293500.1"/>
    </source>
</evidence>
<feature type="transmembrane region" description="Helical" evidence="9">
    <location>
        <begin position="75"/>
        <end position="93"/>
    </location>
</feature>
<evidence type="ECO:0000256" key="2">
    <source>
        <dbReference type="ARBA" id="ARBA00022448"/>
    </source>
</evidence>
<keyword evidence="3" id="KW-1003">Cell membrane</keyword>
<dbReference type="CDD" id="cd06582">
    <property type="entry name" value="TM_PBP1_LivH_like"/>
    <property type="match status" value="1"/>
</dbReference>
<evidence type="ECO:0000256" key="8">
    <source>
        <dbReference type="ARBA" id="ARBA00037998"/>
    </source>
</evidence>
<protein>
    <submittedName>
        <fullName evidence="10">Branched-chain amino acid ABC transporter permease</fullName>
    </submittedName>
</protein>